<dbReference type="AlphaFoldDB" id="A0A6P6US45"/>
<dbReference type="Pfam" id="PF00168">
    <property type="entry name" value="C2"/>
    <property type="match status" value="3"/>
</dbReference>
<dbReference type="CDD" id="cd08379">
    <property type="entry name" value="C2D_MCTP_PRT_plant"/>
    <property type="match status" value="1"/>
</dbReference>
<dbReference type="InterPro" id="IPR000008">
    <property type="entry name" value="C2_dom"/>
</dbReference>
<dbReference type="InterPro" id="IPR047255">
    <property type="entry name" value="C2D_MCTP_PRT_plant"/>
</dbReference>
<dbReference type="Pfam" id="PF08372">
    <property type="entry name" value="PRT_C"/>
    <property type="match status" value="1"/>
</dbReference>
<evidence type="ECO:0000256" key="7">
    <source>
        <dbReference type="ARBA" id="ARBA00023136"/>
    </source>
</evidence>
<feature type="transmembrane region" description="Helical" evidence="8">
    <location>
        <begin position="628"/>
        <end position="647"/>
    </location>
</feature>
<feature type="domain" description="C2" evidence="9">
    <location>
        <begin position="23"/>
        <end position="145"/>
    </location>
</feature>
<proteinExistence type="inferred from homology"/>
<evidence type="ECO:0000259" key="9">
    <source>
        <dbReference type="PROSITE" id="PS50004"/>
    </source>
</evidence>
<comment type="subcellular location">
    <subcellularLocation>
        <location evidence="1">Membrane</location>
        <topology evidence="1">Multi-pass membrane protein</topology>
    </subcellularLocation>
</comment>
<evidence type="ECO:0000256" key="3">
    <source>
        <dbReference type="ARBA" id="ARBA00022692"/>
    </source>
</evidence>
<dbReference type="Proteomes" id="UP001652660">
    <property type="component" value="Chromosome 10c"/>
</dbReference>
<dbReference type="FunFam" id="2.60.40.150:FF:000090">
    <property type="entry name" value="C2 domain-containing protein"/>
    <property type="match status" value="1"/>
</dbReference>
<evidence type="ECO:0000313" key="10">
    <source>
        <dbReference type="Proteomes" id="UP001652660"/>
    </source>
</evidence>
<dbReference type="PROSITE" id="PS50004">
    <property type="entry name" value="C2"/>
    <property type="match status" value="3"/>
</dbReference>
<comment type="similarity">
    <text evidence="2">Belongs to the MCTP family.</text>
</comment>
<evidence type="ECO:0000256" key="1">
    <source>
        <dbReference type="ARBA" id="ARBA00004141"/>
    </source>
</evidence>
<feature type="transmembrane region" description="Helical" evidence="8">
    <location>
        <begin position="733"/>
        <end position="762"/>
    </location>
</feature>
<dbReference type="GO" id="GO:0016020">
    <property type="term" value="C:membrane"/>
    <property type="evidence" value="ECO:0007669"/>
    <property type="project" value="UniProtKB-SubCell"/>
</dbReference>
<dbReference type="OrthoDB" id="67700at2759"/>
<keyword evidence="7 8" id="KW-0472">Membrane</keyword>
<dbReference type="InterPro" id="IPR035892">
    <property type="entry name" value="C2_domain_sf"/>
</dbReference>
<evidence type="ECO:0000256" key="4">
    <source>
        <dbReference type="ARBA" id="ARBA00022737"/>
    </source>
</evidence>
<gene>
    <name evidence="11" type="primary">LOC113713752</name>
</gene>
<dbReference type="PANTHER" id="PTHR31425">
    <property type="entry name" value="PHOSPHORIBOSYLANTHRANILATE TRANSFERASE ISOFORM 1"/>
    <property type="match status" value="1"/>
</dbReference>
<dbReference type="PANTHER" id="PTHR31425:SF22">
    <property type="entry name" value="MULTIPLE C2 DOMAIN AND TRANSMEMBRANE REGION PROTEIN 6"/>
    <property type="match status" value="1"/>
</dbReference>
<feature type="domain" description="C2" evidence="9">
    <location>
        <begin position="353"/>
        <end position="479"/>
    </location>
</feature>
<dbReference type="InterPro" id="IPR013583">
    <property type="entry name" value="MCTP_C"/>
</dbReference>
<feature type="domain" description="C2" evidence="9">
    <location>
        <begin position="187"/>
        <end position="304"/>
    </location>
</feature>
<keyword evidence="6 8" id="KW-1133">Transmembrane helix</keyword>
<keyword evidence="3 8" id="KW-0812">Transmembrane</keyword>
<protein>
    <submittedName>
        <fullName evidence="11">Multiple C2 domain and transmembrane region protein 6-like isoform X1</fullName>
    </submittedName>
</protein>
<reference evidence="10" key="1">
    <citation type="journal article" date="2025" name="Foods">
        <title>Unveiling the Microbial Signatures of Arabica Coffee Cherries: Insights into Ripeness Specific Diversity, Functional Traits, and Implications for Quality and Safety.</title>
        <authorList>
            <consortium name="RefSeq"/>
            <person name="Tenea G.N."/>
            <person name="Cifuentes V."/>
            <person name="Reyes P."/>
            <person name="Cevallos-Vallejos M."/>
        </authorList>
    </citation>
    <scope>NUCLEOTIDE SEQUENCE [LARGE SCALE GENOMIC DNA]</scope>
</reference>
<sequence length="790" mass="90420">MLQYYLRNMQVPVQRPDYLLVETVPPVAEGGTYDVVETMQFLYVNVVKAKDLPGTEISGSLDPYVEVEVGSDKGIVTKNVKKNQNPVWESVIAFSKERLQSNLIEVTVRDKYTDLEGNFVGRVSFDVTKVPLRCQPESPIAPQWYKLEDEDSQRIKTGEIMLAVWMGTQADEAFTEAWHSDAQSFSRWSQVDTRSKVYFSPNLYYLRIHVIEAKDLISSEIGRQPAAYVKVDVESESGKTEPSKERTNSPVWNSEMMFVVSDLSDGCIFIAVEDKVGPGKEEVIGRLVIPVREVPRRGENNKLPDARWFNLQNRSVTEGEGKTKKEKVKFCSRICLSICIDAGYHVADEPVEFSSDFQPSAEHLRRSSIGFLELGILSAQNLLPVKMNNDGISTRTDAYCVAKYGNKWVKTRTILDTPTPHWNEKYTWEVYDPCTVITIGVFDNCQISGCKENVKDQGIGRVRIRLSTLVMGKIYAYRYPLLVVGPRGFRKQGELHLAIRFTCTAWRNMVTQYCRPLLPKMHFLEPITARQLDRMQYQAVKIVAEVLDGEEPPLCKEIVQYMLEYWSDRYMSDNWILPMSLRKIKANFHRISSLLSGISAISQCFHDICHWKNPLTTILVHVLFFMQVRYPLSIMPNIFLCFAVIGLRNYRFRPRHPLHLDAQLSLAEAVDEDELDEEVDTFPTSQRGDGARMRYDRLRSVAGLIFQTTVEDVAMQGEKALSIVSWRDPRATVIFIIFAFFCSLVFYVAPMLVVQLTGLYLLRHPLFRSKVPSPAVNFFSRLPTKSEMLL</sequence>
<evidence type="ECO:0000256" key="8">
    <source>
        <dbReference type="SAM" id="Phobius"/>
    </source>
</evidence>
<dbReference type="RefSeq" id="XP_027093338.1">
    <property type="nucleotide sequence ID" value="XM_027237537.2"/>
</dbReference>
<evidence type="ECO:0000256" key="2">
    <source>
        <dbReference type="ARBA" id="ARBA00007923"/>
    </source>
</evidence>
<dbReference type="SMART" id="SM00239">
    <property type="entry name" value="C2"/>
    <property type="match status" value="3"/>
</dbReference>
<organism evidence="10 11">
    <name type="scientific">Coffea arabica</name>
    <name type="common">Arabian coffee</name>
    <dbReference type="NCBI Taxonomy" id="13443"/>
    <lineage>
        <taxon>Eukaryota</taxon>
        <taxon>Viridiplantae</taxon>
        <taxon>Streptophyta</taxon>
        <taxon>Embryophyta</taxon>
        <taxon>Tracheophyta</taxon>
        <taxon>Spermatophyta</taxon>
        <taxon>Magnoliopsida</taxon>
        <taxon>eudicotyledons</taxon>
        <taxon>Gunneridae</taxon>
        <taxon>Pentapetalae</taxon>
        <taxon>asterids</taxon>
        <taxon>lamiids</taxon>
        <taxon>Gentianales</taxon>
        <taxon>Rubiaceae</taxon>
        <taxon>Ixoroideae</taxon>
        <taxon>Gardenieae complex</taxon>
        <taxon>Bertiereae - Coffeeae clade</taxon>
        <taxon>Coffeeae</taxon>
        <taxon>Coffea</taxon>
    </lineage>
</organism>
<dbReference type="InterPro" id="IPR047259">
    <property type="entry name" value="QUIRKY-like"/>
</dbReference>
<keyword evidence="10" id="KW-1185">Reference proteome</keyword>
<reference evidence="11" key="2">
    <citation type="submission" date="2025-08" db="UniProtKB">
        <authorList>
            <consortium name="RefSeq"/>
        </authorList>
    </citation>
    <scope>IDENTIFICATION</scope>
    <source>
        <tissue evidence="11">Leaves</tissue>
    </source>
</reference>
<dbReference type="GeneID" id="113713752"/>
<keyword evidence="4" id="KW-0677">Repeat</keyword>
<evidence type="ECO:0000256" key="5">
    <source>
        <dbReference type="ARBA" id="ARBA00022837"/>
    </source>
</evidence>
<dbReference type="SUPFAM" id="SSF49562">
    <property type="entry name" value="C2 domain (Calcium/lipid-binding domain, CaLB)"/>
    <property type="match status" value="3"/>
</dbReference>
<name>A0A6P6US45_COFAR</name>
<evidence type="ECO:0000313" key="11">
    <source>
        <dbReference type="RefSeq" id="XP_027093338.1"/>
    </source>
</evidence>
<dbReference type="Gene3D" id="2.60.40.150">
    <property type="entry name" value="C2 domain"/>
    <property type="match status" value="3"/>
</dbReference>
<accession>A0A6P6US45</accession>
<dbReference type="InterPro" id="IPR047257">
    <property type="entry name" value="C2B_MCTP_PRT_plant"/>
</dbReference>
<keyword evidence="5" id="KW-0106">Calcium</keyword>
<dbReference type="CDD" id="cd08378">
    <property type="entry name" value="C2B_MCTP_PRT_plant"/>
    <property type="match status" value="1"/>
</dbReference>
<evidence type="ECO:0000256" key="6">
    <source>
        <dbReference type="ARBA" id="ARBA00022989"/>
    </source>
</evidence>